<keyword evidence="3" id="KW-1185">Reference proteome</keyword>
<gene>
    <name evidence="2" type="ORF">P7K49_000141</name>
</gene>
<accession>A0ABQ9WBD4</accession>
<feature type="non-terminal residue" evidence="2">
    <location>
        <position position="1"/>
    </location>
</feature>
<protein>
    <submittedName>
        <fullName evidence="2">Uncharacterized protein</fullName>
    </submittedName>
</protein>
<evidence type="ECO:0000313" key="2">
    <source>
        <dbReference type="EMBL" id="KAK2118755.1"/>
    </source>
</evidence>
<dbReference type="EMBL" id="JASSZA010000001">
    <property type="protein sequence ID" value="KAK2118755.1"/>
    <property type="molecule type" value="Genomic_DNA"/>
</dbReference>
<feature type="region of interest" description="Disordered" evidence="1">
    <location>
        <begin position="1"/>
        <end position="27"/>
    </location>
</feature>
<reference evidence="2 3" key="1">
    <citation type="submission" date="2023-05" db="EMBL/GenBank/DDBJ databases">
        <title>B98-5 Cell Line De Novo Hybrid Assembly: An Optical Mapping Approach.</title>
        <authorList>
            <person name="Kananen K."/>
            <person name="Auerbach J.A."/>
            <person name="Kautto E."/>
            <person name="Blachly J.S."/>
        </authorList>
    </citation>
    <scope>NUCLEOTIDE SEQUENCE [LARGE SCALE GENOMIC DNA]</scope>
    <source>
        <strain evidence="2">B95-8</strain>
        <tissue evidence="2">Cell line</tissue>
    </source>
</reference>
<comment type="caution">
    <text evidence="2">The sequence shown here is derived from an EMBL/GenBank/DDBJ whole genome shotgun (WGS) entry which is preliminary data.</text>
</comment>
<organism evidence="2 3">
    <name type="scientific">Saguinus oedipus</name>
    <name type="common">Cotton-top tamarin</name>
    <name type="synonym">Oedipomidas oedipus</name>
    <dbReference type="NCBI Taxonomy" id="9490"/>
    <lineage>
        <taxon>Eukaryota</taxon>
        <taxon>Metazoa</taxon>
        <taxon>Chordata</taxon>
        <taxon>Craniata</taxon>
        <taxon>Vertebrata</taxon>
        <taxon>Euteleostomi</taxon>
        <taxon>Mammalia</taxon>
        <taxon>Eutheria</taxon>
        <taxon>Euarchontoglires</taxon>
        <taxon>Primates</taxon>
        <taxon>Haplorrhini</taxon>
        <taxon>Platyrrhini</taxon>
        <taxon>Cebidae</taxon>
        <taxon>Callitrichinae</taxon>
        <taxon>Saguinus</taxon>
    </lineage>
</organism>
<proteinExistence type="predicted"/>
<dbReference type="Proteomes" id="UP001266305">
    <property type="component" value="Unassembled WGS sequence"/>
</dbReference>
<sequence length="53" mass="5893">AIRLHSGFPAAPAPPPETQAREAVSGKGSCFRFPDRSRACRKWDSNSRNYTPF</sequence>
<evidence type="ECO:0000313" key="3">
    <source>
        <dbReference type="Proteomes" id="UP001266305"/>
    </source>
</evidence>
<evidence type="ECO:0000256" key="1">
    <source>
        <dbReference type="SAM" id="MobiDB-lite"/>
    </source>
</evidence>
<name>A0ABQ9WBD4_SAGOE</name>